<evidence type="ECO:0000256" key="1">
    <source>
        <dbReference type="SAM" id="MobiDB-lite"/>
    </source>
</evidence>
<feature type="signal peptide" evidence="2">
    <location>
        <begin position="1"/>
        <end position="18"/>
    </location>
</feature>
<evidence type="ECO:0000313" key="4">
    <source>
        <dbReference type="Proteomes" id="UP001338125"/>
    </source>
</evidence>
<evidence type="ECO:0000256" key="2">
    <source>
        <dbReference type="SAM" id="SignalP"/>
    </source>
</evidence>
<name>A0ABR0SPQ8_9HYPO</name>
<sequence>MSLSKVLLVALFIAAANAKPLSPSKVVRAEAAAPSTFPLGDACGNEWKYLNFDPKNDAHKVHLQELYDVICISELRAISSWGQRPLRTARQPSTTGNSCSDEGTLAYTSKDEDGDQGEKIHFCDIAFDRPTSGPDINCGRLDKYPSTKMDTFSRVALHETLHYSTVGPPSKLGEQIVDQQNDDGVAAYDPERAHGLNDIEQDNQSEKAEANVDNYAWMALDAWISYNCSPEDHKQDAWNSYFPDDPPKYA</sequence>
<feature type="chain" id="PRO_5045398235" description="Lysine-specific metallo-endopeptidase domain-containing protein" evidence="2">
    <location>
        <begin position="19"/>
        <end position="250"/>
    </location>
</feature>
<dbReference type="EMBL" id="JAVFKD010000012">
    <property type="protein sequence ID" value="KAK5994168.1"/>
    <property type="molecule type" value="Genomic_DNA"/>
</dbReference>
<accession>A0ABR0SPQ8</accession>
<keyword evidence="4" id="KW-1185">Reference proteome</keyword>
<gene>
    <name evidence="3" type="ORF">PT974_07610</name>
</gene>
<comment type="caution">
    <text evidence="3">The sequence shown here is derived from an EMBL/GenBank/DDBJ whole genome shotgun (WGS) entry which is preliminary data.</text>
</comment>
<organism evidence="3 4">
    <name type="scientific">Cladobotryum mycophilum</name>
    <dbReference type="NCBI Taxonomy" id="491253"/>
    <lineage>
        <taxon>Eukaryota</taxon>
        <taxon>Fungi</taxon>
        <taxon>Dikarya</taxon>
        <taxon>Ascomycota</taxon>
        <taxon>Pezizomycotina</taxon>
        <taxon>Sordariomycetes</taxon>
        <taxon>Hypocreomycetidae</taxon>
        <taxon>Hypocreales</taxon>
        <taxon>Hypocreaceae</taxon>
        <taxon>Cladobotryum</taxon>
    </lineage>
</organism>
<feature type="region of interest" description="Disordered" evidence="1">
    <location>
        <begin position="86"/>
        <end position="113"/>
    </location>
</feature>
<evidence type="ECO:0000313" key="3">
    <source>
        <dbReference type="EMBL" id="KAK5994168.1"/>
    </source>
</evidence>
<dbReference type="InterPro" id="IPR024079">
    <property type="entry name" value="MetalloPept_cat_dom_sf"/>
</dbReference>
<dbReference type="Proteomes" id="UP001338125">
    <property type="component" value="Unassembled WGS sequence"/>
</dbReference>
<reference evidence="3 4" key="1">
    <citation type="submission" date="2024-01" db="EMBL/GenBank/DDBJ databases">
        <title>Complete genome of Cladobotryum mycophilum ATHUM6906.</title>
        <authorList>
            <person name="Christinaki A.C."/>
            <person name="Myridakis A.I."/>
            <person name="Kouvelis V.N."/>
        </authorList>
    </citation>
    <scope>NUCLEOTIDE SEQUENCE [LARGE SCALE GENOMIC DNA]</scope>
    <source>
        <strain evidence="3 4">ATHUM6906</strain>
    </source>
</reference>
<dbReference type="SUPFAM" id="SSF55486">
    <property type="entry name" value="Metalloproteases ('zincins'), catalytic domain"/>
    <property type="match status" value="1"/>
</dbReference>
<keyword evidence="2" id="KW-0732">Signal</keyword>
<dbReference type="Gene3D" id="3.40.390.10">
    <property type="entry name" value="Collagenase (Catalytic Domain)"/>
    <property type="match status" value="1"/>
</dbReference>
<protein>
    <recommendedName>
        <fullName evidence="5">Lysine-specific metallo-endopeptidase domain-containing protein</fullName>
    </recommendedName>
</protein>
<proteinExistence type="predicted"/>
<feature type="compositionally biased region" description="Polar residues" evidence="1">
    <location>
        <begin position="90"/>
        <end position="101"/>
    </location>
</feature>
<evidence type="ECO:0008006" key="5">
    <source>
        <dbReference type="Google" id="ProtNLM"/>
    </source>
</evidence>